<dbReference type="KEGG" id="nco:AAW31_00595"/>
<evidence type="ECO:0000256" key="1">
    <source>
        <dbReference type="SAM" id="Phobius"/>
    </source>
</evidence>
<keyword evidence="1" id="KW-0812">Transmembrane</keyword>
<evidence type="ECO:0000313" key="4">
    <source>
        <dbReference type="EMBL" id="TYP81178.1"/>
    </source>
</evidence>
<keyword evidence="1" id="KW-0472">Membrane</keyword>
<dbReference type="PANTHER" id="PTHR12480">
    <property type="entry name" value="ARGININE DEMETHYLASE AND LYSYL-HYDROXYLASE JMJD"/>
    <property type="match status" value="1"/>
</dbReference>
<feature type="domain" description="JmjC" evidence="2">
    <location>
        <begin position="191"/>
        <end position="362"/>
    </location>
</feature>
<dbReference type="CDD" id="cd02208">
    <property type="entry name" value="cupin_RmlC-like"/>
    <property type="match status" value="1"/>
</dbReference>
<dbReference type="Gene3D" id="2.60.120.650">
    <property type="entry name" value="Cupin"/>
    <property type="match status" value="1"/>
</dbReference>
<dbReference type="RefSeq" id="WP_046848758.1">
    <property type="nucleotide sequence ID" value="NZ_CBDIPD010000028.1"/>
</dbReference>
<dbReference type="Proteomes" id="UP000324176">
    <property type="component" value="Unassembled WGS sequence"/>
</dbReference>
<organism evidence="3 5">
    <name type="scientific">Nitrosomonas communis</name>
    <dbReference type="NCBI Taxonomy" id="44574"/>
    <lineage>
        <taxon>Bacteria</taxon>
        <taxon>Pseudomonadati</taxon>
        <taxon>Pseudomonadota</taxon>
        <taxon>Betaproteobacteria</taxon>
        <taxon>Nitrosomonadales</taxon>
        <taxon>Nitrosomonadaceae</taxon>
        <taxon>Nitrosomonas</taxon>
    </lineage>
</organism>
<dbReference type="PROSITE" id="PS51184">
    <property type="entry name" value="JMJC"/>
    <property type="match status" value="1"/>
</dbReference>
<dbReference type="InterPro" id="IPR003347">
    <property type="entry name" value="JmjC_dom"/>
</dbReference>
<reference evidence="4 6" key="3">
    <citation type="submission" date="2019-07" db="EMBL/GenBank/DDBJ databases">
        <title>Active sludge and wastewater microbial communities from Klosterneuburg, Austria.</title>
        <authorList>
            <person name="Wagner M."/>
        </authorList>
    </citation>
    <scope>NUCLEOTIDE SEQUENCE [LARGE SCALE GENOMIC DNA]</scope>
    <source>
        <strain evidence="4 6">Nm2</strain>
    </source>
</reference>
<feature type="transmembrane region" description="Helical" evidence="1">
    <location>
        <begin position="20"/>
        <end position="39"/>
    </location>
</feature>
<evidence type="ECO:0000313" key="6">
    <source>
        <dbReference type="Proteomes" id="UP000324176"/>
    </source>
</evidence>
<name>A0A0F7K8Y0_9PROT</name>
<sequence>MEIADKTLKRTTLTSVKSMLATPLAGMATFLYVTWQLVVEQQFFLRMLFVERMGKRGVVKLPLGYGNVLALKSIMLCQHLTNNPNLLQKMRRQTEQRMLKRLQNYNLPRRVVLNIAEYHPGKIEPHQFYHEHVKRAVPCILRGFVENAPQDWTLARLAERFPDTIVQVLDKNAKKMINTSLSEVALDLRRNFIPQQLLLDQNPAFYHYFGIPRSHAYFPVMGRPSKPILSFLILGLGKGLNANYHCEEGINWYQAVSGSKHWTLIESEYSWLLYPAARGNGMRRFADFRADEQGEPSDRDTYALVEYAPRYEFDLHPGDVLFFPAWMWHKTINLDEEGLGITCRYSAPAVMSNRYFRGLQLLSAGFWKSCVEVISSSIRGNIGDLAKDTDHNEQETPLY</sequence>
<keyword evidence="1" id="KW-1133">Transmembrane helix</keyword>
<proteinExistence type="predicted"/>
<dbReference type="InterPro" id="IPR041667">
    <property type="entry name" value="Cupin_8"/>
</dbReference>
<dbReference type="SUPFAM" id="SSF51197">
    <property type="entry name" value="Clavaminate synthase-like"/>
    <property type="match status" value="1"/>
</dbReference>
<evidence type="ECO:0000313" key="3">
    <source>
        <dbReference type="EMBL" id="AKH36655.1"/>
    </source>
</evidence>
<dbReference type="PATRIC" id="fig|44574.3.peg.150"/>
<accession>A0A0F7K8Y0</accession>
<dbReference type="AlphaFoldDB" id="A0A0F7K8Y0"/>
<reference evidence="3 5" key="2">
    <citation type="journal article" date="2016" name="Genome Announc.">
        <title>Genome Sequence of Nitrosomonas communis Strain Nm2, a Mesophilic Ammonia-Oxidizing Bacterium Isolated from Mediterranean Soil.</title>
        <authorList>
            <person name="Kozlowski J.A."/>
            <person name="Kits K.D."/>
            <person name="Stein L.Y."/>
        </authorList>
    </citation>
    <scope>NUCLEOTIDE SEQUENCE [LARGE SCALE GENOMIC DNA]</scope>
    <source>
        <strain evidence="3 5">Nm2</strain>
    </source>
</reference>
<dbReference type="Proteomes" id="UP000034156">
    <property type="component" value="Chromosome"/>
</dbReference>
<gene>
    <name evidence="3" type="ORF">AAW31_00595</name>
    <name evidence="4" type="ORF">BCL69_105210</name>
</gene>
<protein>
    <submittedName>
        <fullName evidence="4">Cupin-like domain-containing protein</fullName>
    </submittedName>
</protein>
<dbReference type="OrthoDB" id="479699at2"/>
<evidence type="ECO:0000313" key="5">
    <source>
        <dbReference type="Proteomes" id="UP000034156"/>
    </source>
</evidence>
<dbReference type="EMBL" id="VNHT01000052">
    <property type="protein sequence ID" value="TYP81178.1"/>
    <property type="molecule type" value="Genomic_DNA"/>
</dbReference>
<dbReference type="InterPro" id="IPR050910">
    <property type="entry name" value="JMJD6_ArgDemeth/LysHydrox"/>
</dbReference>
<reference evidence="5" key="1">
    <citation type="submission" date="2015-05" db="EMBL/GenBank/DDBJ databases">
        <title>Draft genome of Nitrosomonas communis strain Nm2.</title>
        <authorList>
            <person name="Kozlowski J.A."/>
            <person name="Kits K.D."/>
            <person name="Stein L.Y."/>
        </authorList>
    </citation>
    <scope>NUCLEOTIDE SEQUENCE [LARGE SCALE GENOMIC DNA]</scope>
    <source>
        <strain evidence="5">Nm2</strain>
    </source>
</reference>
<keyword evidence="5" id="KW-1185">Reference proteome</keyword>
<dbReference type="EMBL" id="CP011451">
    <property type="protein sequence ID" value="AKH36655.1"/>
    <property type="molecule type" value="Genomic_DNA"/>
</dbReference>
<dbReference type="Pfam" id="PF13621">
    <property type="entry name" value="Cupin_8"/>
    <property type="match status" value="1"/>
</dbReference>
<evidence type="ECO:0000259" key="2">
    <source>
        <dbReference type="PROSITE" id="PS51184"/>
    </source>
</evidence>